<proteinExistence type="predicted"/>
<reference evidence="4 5" key="1">
    <citation type="submission" date="2019-08" db="EMBL/GenBank/DDBJ databases">
        <title>In-depth cultivation of the pig gut microbiome towards novel bacterial diversity and tailored functional studies.</title>
        <authorList>
            <person name="Wylensek D."/>
            <person name="Hitch T.C.A."/>
            <person name="Clavel T."/>
        </authorList>
    </citation>
    <scope>NUCLEOTIDE SEQUENCE [LARGE SCALE GENOMIC DNA]</scope>
    <source>
        <strain evidence="4 5">NM-380-WT-3C1</strain>
    </source>
</reference>
<evidence type="ECO:0000256" key="1">
    <source>
        <dbReference type="ARBA" id="ARBA00023027"/>
    </source>
</evidence>
<dbReference type="PANTHER" id="PTHR11085">
    <property type="entry name" value="NAD-DEPENDENT PROTEIN DEACYLASE SIRTUIN-5, MITOCHONDRIAL-RELATED"/>
    <property type="match status" value="1"/>
</dbReference>
<dbReference type="InterPro" id="IPR026590">
    <property type="entry name" value="Ssirtuin_cat_dom"/>
</dbReference>
<dbReference type="InterPro" id="IPR050134">
    <property type="entry name" value="NAD-dep_sirtuin_deacylases"/>
</dbReference>
<comment type="caution">
    <text evidence="4">The sequence shown here is derived from an EMBL/GenBank/DDBJ whole genome shotgun (WGS) entry which is preliminary data.</text>
</comment>
<dbReference type="PROSITE" id="PS50305">
    <property type="entry name" value="SIRTUIN"/>
    <property type="match status" value="1"/>
</dbReference>
<dbReference type="AlphaFoldDB" id="A0A7X2TPH0"/>
<dbReference type="GO" id="GO:0046872">
    <property type="term" value="F:metal ion binding"/>
    <property type="evidence" value="ECO:0007669"/>
    <property type="project" value="UniProtKB-KW"/>
</dbReference>
<keyword evidence="1" id="KW-0520">NAD</keyword>
<dbReference type="SUPFAM" id="SSF52467">
    <property type="entry name" value="DHS-like NAD/FAD-binding domain"/>
    <property type="match status" value="1"/>
</dbReference>
<dbReference type="EMBL" id="VUNN01000002">
    <property type="protein sequence ID" value="MSU05436.1"/>
    <property type="molecule type" value="Genomic_DNA"/>
</dbReference>
<gene>
    <name evidence="4" type="ORF">FYJ80_01370</name>
</gene>
<evidence type="ECO:0000259" key="3">
    <source>
        <dbReference type="PROSITE" id="PS50305"/>
    </source>
</evidence>
<feature type="binding site" evidence="2">
    <location>
        <position position="167"/>
    </location>
    <ligand>
        <name>Zn(2+)</name>
        <dbReference type="ChEBI" id="CHEBI:29105"/>
    </ligand>
</feature>
<keyword evidence="5" id="KW-1185">Reference proteome</keyword>
<keyword evidence="2" id="KW-0862">Zinc</keyword>
<accession>A0A7X2TPH0</accession>
<dbReference type="Proteomes" id="UP000460549">
    <property type="component" value="Unassembled WGS sequence"/>
</dbReference>
<feature type="binding site" evidence="2">
    <location>
        <position position="202"/>
    </location>
    <ligand>
        <name>Zn(2+)</name>
        <dbReference type="ChEBI" id="CHEBI:29105"/>
    </ligand>
</feature>
<dbReference type="Gene3D" id="3.40.50.1220">
    <property type="entry name" value="TPP-binding domain"/>
    <property type="match status" value="1"/>
</dbReference>
<organism evidence="4 5">
    <name type="scientific">Bullifex porci</name>
    <dbReference type="NCBI Taxonomy" id="2606638"/>
    <lineage>
        <taxon>Bacteria</taxon>
        <taxon>Pseudomonadati</taxon>
        <taxon>Spirochaetota</taxon>
        <taxon>Spirochaetia</taxon>
        <taxon>Spirochaetales</taxon>
        <taxon>Spirochaetaceae</taxon>
        <taxon>Bullifex</taxon>
    </lineage>
</organism>
<evidence type="ECO:0000313" key="5">
    <source>
        <dbReference type="Proteomes" id="UP000460549"/>
    </source>
</evidence>
<dbReference type="GO" id="GO:0017136">
    <property type="term" value="F:histone deacetylase activity, NAD-dependent"/>
    <property type="evidence" value="ECO:0007669"/>
    <property type="project" value="TreeGrafter"/>
</dbReference>
<protein>
    <submittedName>
        <fullName evidence="4">Sir2 silent information regulator family NAD-dependent deacetylase</fullName>
    </submittedName>
</protein>
<evidence type="ECO:0000313" key="4">
    <source>
        <dbReference type="EMBL" id="MSU05436.1"/>
    </source>
</evidence>
<name>A0A7X2TPH0_9SPIO</name>
<dbReference type="RefSeq" id="WP_154424337.1">
    <property type="nucleotide sequence ID" value="NZ_VUNN01000002.1"/>
</dbReference>
<evidence type="ECO:0000256" key="2">
    <source>
        <dbReference type="PROSITE-ProRule" id="PRU00236"/>
    </source>
</evidence>
<feature type="binding site" evidence="2">
    <location>
        <position position="205"/>
    </location>
    <ligand>
        <name>Zn(2+)</name>
        <dbReference type="ChEBI" id="CHEBI:29105"/>
    </ligand>
</feature>
<dbReference type="InterPro" id="IPR029035">
    <property type="entry name" value="DHS-like_NAD/FAD-binding_dom"/>
</dbReference>
<dbReference type="PANTHER" id="PTHR11085:SF10">
    <property type="entry name" value="NAD-DEPENDENT PROTEIN DEACYLASE SIRTUIN-5, MITOCHONDRIAL-RELATED"/>
    <property type="match status" value="1"/>
</dbReference>
<comment type="caution">
    <text evidence="2">Lacks conserved residue(s) required for the propagation of feature annotation.</text>
</comment>
<dbReference type="GO" id="GO:0070403">
    <property type="term" value="F:NAD+ binding"/>
    <property type="evidence" value="ECO:0007669"/>
    <property type="project" value="TreeGrafter"/>
</dbReference>
<sequence length="314" mass="35687">MSFCNKRITFENFLSGIPSRDYIFQKAPYEDQIYQAAKMIQEAEYVLVGIGAGMSVAACAIYGGDWFKENFADFCAKYGNGSYMQDMYSAGFYPYPSEEAYWGYWSKQCMKAGIEANHTMLYKTLLSMLGSKEIFCLSTNVDGQLEKAGLTADKIFCTQGDYFHIQCAKGCHQNRYDARELFRQMDAARVDCLIPSTMVPKCPVCGGRMNMNLRIDQYFVQDAEWYIAEKHFEDFLSEAISSGRKICLLELGVGFNTPTIIRFPFEKLTRENKQISLLRVNLNEAVVPEHLGARAIGINVDIKQSIEDICRAMK</sequence>
<feature type="domain" description="Deacetylase sirtuin-type" evidence="3">
    <location>
        <begin position="26"/>
        <end position="314"/>
    </location>
</feature>
<feature type="binding site" evidence="2">
    <location>
        <position position="171"/>
    </location>
    <ligand>
        <name>Zn(2+)</name>
        <dbReference type="ChEBI" id="CHEBI:29105"/>
    </ligand>
</feature>
<keyword evidence="2" id="KW-0479">Metal-binding</keyword>